<dbReference type="OrthoDB" id="798395at2"/>
<dbReference type="RefSeq" id="WP_157682267.1">
    <property type="nucleotide sequence ID" value="NZ_LT629740.1"/>
</dbReference>
<proteinExistence type="predicted"/>
<keyword evidence="2" id="KW-1185">Reference proteome</keyword>
<reference evidence="1 2" key="1">
    <citation type="submission" date="2016-10" db="EMBL/GenBank/DDBJ databases">
        <authorList>
            <person name="de Groot N.N."/>
        </authorList>
    </citation>
    <scope>NUCLEOTIDE SEQUENCE [LARGE SCALE GENOMIC DNA]</scope>
    <source>
        <strain evidence="1 2">MP1X4</strain>
    </source>
</reference>
<organism evidence="1 2">
    <name type="scientific">Mucilaginibacter mallensis</name>
    <dbReference type="NCBI Taxonomy" id="652787"/>
    <lineage>
        <taxon>Bacteria</taxon>
        <taxon>Pseudomonadati</taxon>
        <taxon>Bacteroidota</taxon>
        <taxon>Sphingobacteriia</taxon>
        <taxon>Sphingobacteriales</taxon>
        <taxon>Sphingobacteriaceae</taxon>
        <taxon>Mucilaginibacter</taxon>
    </lineage>
</organism>
<dbReference type="STRING" id="652787.SAMN05216490_3995"/>
<evidence type="ECO:0000313" key="1">
    <source>
        <dbReference type="EMBL" id="SDT54990.1"/>
    </source>
</evidence>
<dbReference type="EMBL" id="LT629740">
    <property type="protein sequence ID" value="SDT54990.1"/>
    <property type="molecule type" value="Genomic_DNA"/>
</dbReference>
<protein>
    <submittedName>
        <fullName evidence="1">Uncharacterized protein</fullName>
    </submittedName>
</protein>
<evidence type="ECO:0000313" key="2">
    <source>
        <dbReference type="Proteomes" id="UP000199679"/>
    </source>
</evidence>
<name>A0A1H2B9M4_MUCMA</name>
<gene>
    <name evidence="1" type="ORF">SAMN05216490_3995</name>
</gene>
<dbReference type="Proteomes" id="UP000199679">
    <property type="component" value="Chromosome I"/>
</dbReference>
<dbReference type="AlphaFoldDB" id="A0A1H2B9M4"/>
<accession>A0A1H2B9M4</accession>
<sequence length="74" mass="8460">MTRLTIEIDKERDLPVLKALLSRMDLRFQVDDDEWGDLSDAEIEGIKSGLEDLDAGRVHSHDSVMAHVDKKLNR</sequence>